<sequence length="164" mass="16839">MEIRPVRKGDALALAELLNAIIARGGTTALEEPFTPEALADALLAGSGVICCFVAQEEDGSLAGFQSLLRSDGLPAGIGDIATFSRVGRVQKGTGSRLFAATRQAAAERGLSAINATIRADNAGGLAFYARLGFEDHAISPAVPLRDGTPVGRVSKRYSLGAAA</sequence>
<proteinExistence type="predicted"/>
<keyword evidence="2" id="KW-0012">Acyltransferase</keyword>
<keyword evidence="5" id="KW-1185">Reference proteome</keyword>
<protein>
    <submittedName>
        <fullName evidence="4">GNAT family N-acetyltransferase</fullName>
    </submittedName>
</protein>
<dbReference type="InterPro" id="IPR050832">
    <property type="entry name" value="Bact_Acetyltransf"/>
</dbReference>
<name>A0ABS1U1M1_9PROT</name>
<comment type="caution">
    <text evidence="4">The sequence shown here is derived from an EMBL/GenBank/DDBJ whole genome shotgun (WGS) entry which is preliminary data.</text>
</comment>
<dbReference type="RefSeq" id="WP_202831688.1">
    <property type="nucleotide sequence ID" value="NZ_JAETWB010000003.1"/>
</dbReference>
<evidence type="ECO:0000259" key="3">
    <source>
        <dbReference type="PROSITE" id="PS51186"/>
    </source>
</evidence>
<keyword evidence="1" id="KW-0808">Transferase</keyword>
<accession>A0ABS1U1M1</accession>
<organism evidence="4 5">
    <name type="scientific">Belnapia arida</name>
    <dbReference type="NCBI Taxonomy" id="2804533"/>
    <lineage>
        <taxon>Bacteria</taxon>
        <taxon>Pseudomonadati</taxon>
        <taxon>Pseudomonadota</taxon>
        <taxon>Alphaproteobacteria</taxon>
        <taxon>Acetobacterales</taxon>
        <taxon>Roseomonadaceae</taxon>
        <taxon>Belnapia</taxon>
    </lineage>
</organism>
<dbReference type="PROSITE" id="PS51186">
    <property type="entry name" value="GNAT"/>
    <property type="match status" value="1"/>
</dbReference>
<dbReference type="EMBL" id="JAETWB010000003">
    <property type="protein sequence ID" value="MBL6078576.1"/>
    <property type="molecule type" value="Genomic_DNA"/>
</dbReference>
<reference evidence="4 5" key="1">
    <citation type="submission" date="2021-01" db="EMBL/GenBank/DDBJ databases">
        <title>Belnapia mucosa sp. nov. and Belnapia arida sp. nov., isolated from the Tabernas Desert (Almeria, Spain).</title>
        <authorList>
            <person name="Molina-Menor E."/>
            <person name="Vidal-Verdu A."/>
            <person name="Calonge A."/>
            <person name="Satari L."/>
            <person name="Pereto J."/>
            <person name="Porcar M."/>
        </authorList>
    </citation>
    <scope>NUCLEOTIDE SEQUENCE [LARGE SCALE GENOMIC DNA]</scope>
    <source>
        <strain evidence="4 5">T18</strain>
    </source>
</reference>
<evidence type="ECO:0000256" key="1">
    <source>
        <dbReference type="ARBA" id="ARBA00022679"/>
    </source>
</evidence>
<evidence type="ECO:0000313" key="5">
    <source>
        <dbReference type="Proteomes" id="UP000660885"/>
    </source>
</evidence>
<dbReference type="Gene3D" id="3.40.630.30">
    <property type="match status" value="1"/>
</dbReference>
<dbReference type="InterPro" id="IPR000182">
    <property type="entry name" value="GNAT_dom"/>
</dbReference>
<evidence type="ECO:0000256" key="2">
    <source>
        <dbReference type="ARBA" id="ARBA00023315"/>
    </source>
</evidence>
<evidence type="ECO:0000313" key="4">
    <source>
        <dbReference type="EMBL" id="MBL6078576.1"/>
    </source>
</evidence>
<feature type="domain" description="N-acetyltransferase" evidence="3">
    <location>
        <begin position="1"/>
        <end position="161"/>
    </location>
</feature>
<dbReference type="Pfam" id="PF00583">
    <property type="entry name" value="Acetyltransf_1"/>
    <property type="match status" value="1"/>
</dbReference>
<dbReference type="SUPFAM" id="SSF55729">
    <property type="entry name" value="Acyl-CoA N-acyltransferases (Nat)"/>
    <property type="match status" value="1"/>
</dbReference>
<dbReference type="Proteomes" id="UP000660885">
    <property type="component" value="Unassembled WGS sequence"/>
</dbReference>
<dbReference type="PANTHER" id="PTHR43877:SF1">
    <property type="entry name" value="ACETYLTRANSFERASE"/>
    <property type="match status" value="1"/>
</dbReference>
<dbReference type="PANTHER" id="PTHR43877">
    <property type="entry name" value="AMINOALKYLPHOSPHONATE N-ACETYLTRANSFERASE-RELATED-RELATED"/>
    <property type="match status" value="1"/>
</dbReference>
<gene>
    <name evidence="4" type="ORF">JMJ56_11210</name>
</gene>
<dbReference type="InterPro" id="IPR016181">
    <property type="entry name" value="Acyl_CoA_acyltransferase"/>
</dbReference>